<feature type="domain" description="Yippee" evidence="5">
    <location>
        <begin position="14"/>
        <end position="111"/>
    </location>
</feature>
<accession>A0A507DE00</accession>
<keyword evidence="2" id="KW-0479">Metal-binding</keyword>
<evidence type="ECO:0000256" key="2">
    <source>
        <dbReference type="ARBA" id="ARBA00022723"/>
    </source>
</evidence>
<name>A0A507DE00_9FUNG</name>
<evidence type="ECO:0000313" key="8">
    <source>
        <dbReference type="Proteomes" id="UP000317494"/>
    </source>
</evidence>
<comment type="caution">
    <text evidence="7">The sequence shown here is derived from an EMBL/GenBank/DDBJ whole genome shotgun (WGS) entry which is preliminary data.</text>
</comment>
<dbReference type="Pfam" id="PF03226">
    <property type="entry name" value="Yippee-Mis18"/>
    <property type="match status" value="1"/>
</dbReference>
<dbReference type="PROSITE" id="PS51792">
    <property type="entry name" value="YIPPEE"/>
    <property type="match status" value="1"/>
</dbReference>
<dbReference type="Proteomes" id="UP000320475">
    <property type="component" value="Unassembled WGS sequence"/>
</dbReference>
<dbReference type="EMBL" id="QEAM01000636">
    <property type="protein sequence ID" value="TPX37805.1"/>
    <property type="molecule type" value="Genomic_DNA"/>
</dbReference>
<evidence type="ECO:0000313" key="6">
    <source>
        <dbReference type="EMBL" id="TPX37805.1"/>
    </source>
</evidence>
<evidence type="ECO:0000313" key="7">
    <source>
        <dbReference type="EMBL" id="TPX49098.1"/>
    </source>
</evidence>
<dbReference type="InterPro" id="IPR034751">
    <property type="entry name" value="Yippee"/>
</dbReference>
<dbReference type="EMBL" id="QEAN01000088">
    <property type="protein sequence ID" value="TPX49098.1"/>
    <property type="molecule type" value="Genomic_DNA"/>
</dbReference>
<dbReference type="GO" id="GO:0046872">
    <property type="term" value="F:metal ion binding"/>
    <property type="evidence" value="ECO:0007669"/>
    <property type="project" value="UniProtKB-KW"/>
</dbReference>
<reference evidence="8 9" key="1">
    <citation type="journal article" date="2019" name="Sci. Rep.">
        <title>Comparative genomics of chytrid fungi reveal insights into the obligate biotrophic and pathogenic lifestyle of Synchytrium endobioticum.</title>
        <authorList>
            <person name="van de Vossenberg B.T.L.H."/>
            <person name="Warris S."/>
            <person name="Nguyen H.D.T."/>
            <person name="van Gent-Pelzer M.P.E."/>
            <person name="Joly D.L."/>
            <person name="van de Geest H.C."/>
            <person name="Bonants P.J.M."/>
            <person name="Smith D.S."/>
            <person name="Levesque C.A."/>
            <person name="van der Lee T.A.J."/>
        </authorList>
    </citation>
    <scope>NUCLEOTIDE SEQUENCE [LARGE SCALE GENOMIC DNA]</scope>
    <source>
        <strain evidence="6 9">LEV6574</strain>
        <strain evidence="7 8">MB42</strain>
    </source>
</reference>
<evidence type="ECO:0000259" key="5">
    <source>
        <dbReference type="PROSITE" id="PS51792"/>
    </source>
</evidence>
<dbReference type="InterPro" id="IPR004910">
    <property type="entry name" value="Yippee/Mis18/Cereblon"/>
</dbReference>
<dbReference type="OrthoDB" id="6407410at2759"/>
<dbReference type="VEuPathDB" id="FungiDB:SeMB42_g02724"/>
<dbReference type="AlphaFoldDB" id="A0A507DE00"/>
<organism evidence="7 8">
    <name type="scientific">Synchytrium endobioticum</name>
    <dbReference type="NCBI Taxonomy" id="286115"/>
    <lineage>
        <taxon>Eukaryota</taxon>
        <taxon>Fungi</taxon>
        <taxon>Fungi incertae sedis</taxon>
        <taxon>Chytridiomycota</taxon>
        <taxon>Chytridiomycota incertae sedis</taxon>
        <taxon>Chytridiomycetes</taxon>
        <taxon>Synchytriales</taxon>
        <taxon>Synchytriaceae</taxon>
        <taxon>Synchytrium</taxon>
    </lineage>
</organism>
<sequence length="118" mass="13566">MGKLFQVWISGSTRIYTCSTCNTHLAKHEDIISKAFQGRHGRAYLFKNVENVTVGVKEDRILITGLHTVADINCNVCNTVVGWKYLYAYEETQKYKEDTFIVEKNKISKENNWNAVES</sequence>
<comment type="similarity">
    <text evidence="1 4">Belongs to the yippee family.</text>
</comment>
<evidence type="ECO:0000313" key="9">
    <source>
        <dbReference type="Proteomes" id="UP000320475"/>
    </source>
</evidence>
<proteinExistence type="inferred from homology"/>
<evidence type="ECO:0000256" key="1">
    <source>
        <dbReference type="ARBA" id="ARBA00005613"/>
    </source>
</evidence>
<dbReference type="PANTHER" id="PTHR13848">
    <property type="entry name" value="PROTEIN YIPPEE-LIKE CG15309-RELATED"/>
    <property type="match status" value="1"/>
</dbReference>
<dbReference type="InterPro" id="IPR039058">
    <property type="entry name" value="Yippee_fam"/>
</dbReference>
<dbReference type="Proteomes" id="UP000317494">
    <property type="component" value="Unassembled WGS sequence"/>
</dbReference>
<evidence type="ECO:0000256" key="3">
    <source>
        <dbReference type="ARBA" id="ARBA00022833"/>
    </source>
</evidence>
<gene>
    <name evidence="6" type="ORF">SeLEV6574_g07863</name>
    <name evidence="7" type="ORF">SeMB42_g02724</name>
</gene>
<dbReference type="STRING" id="286115.A0A507DE00"/>
<protein>
    <recommendedName>
        <fullName evidence="4">Protein yippee-like</fullName>
    </recommendedName>
</protein>
<keyword evidence="8" id="KW-1185">Reference proteome</keyword>
<evidence type="ECO:0000256" key="4">
    <source>
        <dbReference type="RuleBase" id="RU110713"/>
    </source>
</evidence>
<keyword evidence="3" id="KW-0862">Zinc</keyword>